<feature type="region of interest" description="Disordered" evidence="11">
    <location>
        <begin position="122"/>
        <end position="143"/>
    </location>
</feature>
<keyword evidence="8" id="KW-1278">Translocase</keyword>
<dbReference type="GO" id="GO:0016887">
    <property type="term" value="F:ATP hydrolysis activity"/>
    <property type="evidence" value="ECO:0007669"/>
    <property type="project" value="InterPro"/>
</dbReference>
<evidence type="ECO:0000313" key="14">
    <source>
        <dbReference type="EMBL" id="KAJ1644375.1"/>
    </source>
</evidence>
<evidence type="ECO:0000256" key="5">
    <source>
        <dbReference type="ARBA" id="ARBA00022741"/>
    </source>
</evidence>
<feature type="transmembrane region" description="Helical" evidence="12">
    <location>
        <begin position="311"/>
        <end position="331"/>
    </location>
</feature>
<dbReference type="Pfam" id="PF00122">
    <property type="entry name" value="E1-E2_ATPase"/>
    <property type="match status" value="1"/>
</dbReference>
<evidence type="ECO:0000256" key="11">
    <source>
        <dbReference type="SAM" id="MobiDB-lite"/>
    </source>
</evidence>
<organism evidence="14 15">
    <name type="scientific">Coemansia asiatica</name>
    <dbReference type="NCBI Taxonomy" id="1052880"/>
    <lineage>
        <taxon>Eukaryota</taxon>
        <taxon>Fungi</taxon>
        <taxon>Fungi incertae sedis</taxon>
        <taxon>Zoopagomycota</taxon>
        <taxon>Kickxellomycotina</taxon>
        <taxon>Kickxellomycetes</taxon>
        <taxon>Kickxellales</taxon>
        <taxon>Kickxellaceae</taxon>
        <taxon>Coemansia</taxon>
    </lineage>
</organism>
<feature type="domain" description="P-type ATPase A" evidence="13">
    <location>
        <begin position="534"/>
        <end position="628"/>
    </location>
</feature>
<dbReference type="InterPro" id="IPR036412">
    <property type="entry name" value="HAD-like_sf"/>
</dbReference>
<evidence type="ECO:0000256" key="12">
    <source>
        <dbReference type="SAM" id="Phobius"/>
    </source>
</evidence>
<keyword evidence="5" id="KW-0547">Nucleotide-binding</keyword>
<dbReference type="SFLD" id="SFLDS00003">
    <property type="entry name" value="Haloacid_Dehalogenase"/>
    <property type="match status" value="1"/>
</dbReference>
<dbReference type="Gene3D" id="3.40.1110.10">
    <property type="entry name" value="Calcium-transporting ATPase, cytoplasmic domain N"/>
    <property type="match status" value="1"/>
</dbReference>
<dbReference type="InterPro" id="IPR008250">
    <property type="entry name" value="ATPase_P-typ_transduc_dom_A_sf"/>
</dbReference>
<dbReference type="SUPFAM" id="SSF81665">
    <property type="entry name" value="Calcium ATPase, transmembrane domain M"/>
    <property type="match status" value="1"/>
</dbReference>
<feature type="transmembrane region" description="Helical" evidence="12">
    <location>
        <begin position="1251"/>
        <end position="1272"/>
    </location>
</feature>
<dbReference type="GO" id="GO:0016020">
    <property type="term" value="C:membrane"/>
    <property type="evidence" value="ECO:0007669"/>
    <property type="project" value="UniProtKB-SubCell"/>
</dbReference>
<evidence type="ECO:0000256" key="1">
    <source>
        <dbReference type="ARBA" id="ARBA00004141"/>
    </source>
</evidence>
<dbReference type="GO" id="GO:0019829">
    <property type="term" value="F:ATPase-coupled monoatomic cation transmembrane transporter activity"/>
    <property type="evidence" value="ECO:0007669"/>
    <property type="project" value="TreeGrafter"/>
</dbReference>
<feature type="compositionally biased region" description="Polar residues" evidence="11">
    <location>
        <begin position="128"/>
        <end position="142"/>
    </location>
</feature>
<dbReference type="GO" id="GO:0140358">
    <property type="term" value="F:P-type transmembrane transporter activity"/>
    <property type="evidence" value="ECO:0007669"/>
    <property type="project" value="InterPro"/>
</dbReference>
<evidence type="ECO:0000256" key="3">
    <source>
        <dbReference type="ARBA" id="ARBA00022692"/>
    </source>
</evidence>
<evidence type="ECO:0000256" key="6">
    <source>
        <dbReference type="ARBA" id="ARBA00022840"/>
    </source>
</evidence>
<accession>A0A9W8CJ32</accession>
<dbReference type="SFLD" id="SFLDG00002">
    <property type="entry name" value="C1.7:_P-type_atpase_like"/>
    <property type="match status" value="1"/>
</dbReference>
<dbReference type="InterPro" id="IPR023214">
    <property type="entry name" value="HAD_sf"/>
</dbReference>
<feature type="transmembrane region" description="Helical" evidence="12">
    <location>
        <begin position="703"/>
        <end position="724"/>
    </location>
</feature>
<proteinExistence type="inferred from homology"/>
<keyword evidence="4" id="KW-0479">Metal-binding</keyword>
<dbReference type="GO" id="GO:0046872">
    <property type="term" value="F:metal ion binding"/>
    <property type="evidence" value="ECO:0007669"/>
    <property type="project" value="UniProtKB-KW"/>
</dbReference>
<feature type="transmembrane region" description="Helical" evidence="12">
    <location>
        <begin position="268"/>
        <end position="291"/>
    </location>
</feature>
<dbReference type="Gene3D" id="3.40.50.1000">
    <property type="entry name" value="HAD superfamily/HAD-like"/>
    <property type="match status" value="2"/>
</dbReference>
<dbReference type="GO" id="GO:0005524">
    <property type="term" value="F:ATP binding"/>
    <property type="evidence" value="ECO:0007669"/>
    <property type="project" value="UniProtKB-KW"/>
</dbReference>
<evidence type="ECO:0000256" key="10">
    <source>
        <dbReference type="ARBA" id="ARBA00023136"/>
    </source>
</evidence>
<feature type="transmembrane region" description="Helical" evidence="12">
    <location>
        <begin position="1293"/>
        <end position="1315"/>
    </location>
</feature>
<dbReference type="SUPFAM" id="SSF56784">
    <property type="entry name" value="HAD-like"/>
    <property type="match status" value="1"/>
</dbReference>
<feature type="transmembrane region" description="Helical" evidence="12">
    <location>
        <begin position="1346"/>
        <end position="1364"/>
    </location>
</feature>
<evidence type="ECO:0000313" key="15">
    <source>
        <dbReference type="Proteomes" id="UP001145021"/>
    </source>
</evidence>
<dbReference type="SFLD" id="SFLDF00027">
    <property type="entry name" value="p-type_atpase"/>
    <property type="match status" value="1"/>
</dbReference>
<dbReference type="InterPro" id="IPR023298">
    <property type="entry name" value="ATPase_P-typ_TM_dom_sf"/>
</dbReference>
<comment type="similarity">
    <text evidence="2">Belongs to the cation transport ATPase (P-type) (TC 3.A.3) family. Type V subfamily.</text>
</comment>
<evidence type="ECO:0000256" key="7">
    <source>
        <dbReference type="ARBA" id="ARBA00022842"/>
    </source>
</evidence>
<evidence type="ECO:0000256" key="4">
    <source>
        <dbReference type="ARBA" id="ARBA00022723"/>
    </source>
</evidence>
<dbReference type="PRINTS" id="PR00119">
    <property type="entry name" value="CATATPASE"/>
</dbReference>
<dbReference type="InterPro" id="IPR001757">
    <property type="entry name" value="P_typ_ATPase"/>
</dbReference>
<dbReference type="Proteomes" id="UP001145021">
    <property type="component" value="Unassembled WGS sequence"/>
</dbReference>
<keyword evidence="3 12" id="KW-0812">Transmembrane</keyword>
<keyword evidence="10 12" id="KW-0472">Membrane</keyword>
<feature type="transmembrane region" description="Helical" evidence="12">
    <location>
        <begin position="157"/>
        <end position="176"/>
    </location>
</feature>
<dbReference type="PANTHER" id="PTHR45630:SF11">
    <property type="entry name" value="CATION-TRANSPORTING P-TYPE ATPASE N-TERMINAL DOMAIN-CONTAINING PROTEIN"/>
    <property type="match status" value="1"/>
</dbReference>
<name>A0A9W8CJ32_9FUNG</name>
<evidence type="ECO:0000259" key="13">
    <source>
        <dbReference type="Pfam" id="PF00122"/>
    </source>
</evidence>
<evidence type="ECO:0000256" key="2">
    <source>
        <dbReference type="ARBA" id="ARBA00006000"/>
    </source>
</evidence>
<dbReference type="InterPro" id="IPR018303">
    <property type="entry name" value="ATPase_P-typ_P_site"/>
</dbReference>
<dbReference type="SUPFAM" id="SSF81653">
    <property type="entry name" value="Calcium ATPase, transduction domain A"/>
    <property type="match status" value="1"/>
</dbReference>
<protein>
    <recommendedName>
        <fullName evidence="13">P-type ATPase A domain-containing protein</fullName>
    </recommendedName>
</protein>
<dbReference type="InterPro" id="IPR023299">
    <property type="entry name" value="ATPase_P-typ_cyto_dom_N"/>
</dbReference>
<comment type="caution">
    <text evidence="14">The sequence shown here is derived from an EMBL/GenBank/DDBJ whole genome shotgun (WGS) entry which is preliminary data.</text>
</comment>
<dbReference type="Gene3D" id="2.70.150.10">
    <property type="entry name" value="Calcium-transporting ATPase, cytoplasmic transduction domain A"/>
    <property type="match status" value="1"/>
</dbReference>
<feature type="transmembrane region" description="Helical" evidence="12">
    <location>
        <begin position="1376"/>
        <end position="1395"/>
    </location>
</feature>
<reference evidence="14" key="1">
    <citation type="submission" date="2022-07" db="EMBL/GenBank/DDBJ databases">
        <title>Phylogenomic reconstructions and comparative analyses of Kickxellomycotina fungi.</title>
        <authorList>
            <person name="Reynolds N.K."/>
            <person name="Stajich J.E."/>
            <person name="Barry K."/>
            <person name="Grigoriev I.V."/>
            <person name="Crous P."/>
            <person name="Smith M.E."/>
        </authorList>
    </citation>
    <scope>NUCLEOTIDE SEQUENCE</scope>
    <source>
        <strain evidence="14">NBRC 105413</strain>
    </source>
</reference>
<dbReference type="NCBIfam" id="TIGR01494">
    <property type="entry name" value="ATPase_P-type"/>
    <property type="match status" value="1"/>
</dbReference>
<dbReference type="InterPro" id="IPR044492">
    <property type="entry name" value="P_typ_ATPase_HD_dom"/>
</dbReference>
<keyword evidence="6" id="KW-0067">ATP-binding</keyword>
<dbReference type="Gene3D" id="1.20.1110.10">
    <property type="entry name" value="Calcium-transporting ATPase, transmembrane domain"/>
    <property type="match status" value="1"/>
</dbReference>
<evidence type="ECO:0000256" key="8">
    <source>
        <dbReference type="ARBA" id="ARBA00022967"/>
    </source>
</evidence>
<evidence type="ECO:0000256" key="9">
    <source>
        <dbReference type="ARBA" id="ARBA00022989"/>
    </source>
</evidence>
<keyword evidence="15" id="KW-1185">Reference proteome</keyword>
<sequence length="1490" mass="164956">MDIVDVNGNTCPLLDRSGLTCPVLCVLDFKDCPKAIEPPTCASNEQLCDDGTCQKSCAAVVNPCLCGLASSDVAAAYKACPAYEKTVAVPSYDPSIKTEQLTFACAKEWGLVAANSTLEDGSGVPSWSAESTDQPMSWSDCPTPQEPELTFTENFCIAFYAILGAELVLYLLWHIYKSVRERHVSSLRQVCSQIPSSLTISKNSAAIASAGSEIQADTEKNSILVAEGKYSSISSISNDLPTIASAAELPEGMLLLRGFDNSYVGMSLYYLSLLSTAGWIVLLAIVVADYYGKVKGGIAYGLLANSNTSMAVFIFVWHLAAVWMVVVLACMSRLRNYFRIECPLSQAYVVQVEERQEEMIMMEGTQNRLTLLVNRIRESLVRKFDLNIVIGSCTAQHISPGDERVFIEYHCTRYVLSSAEGSRFQCHSFDLGNTHRALLAHRNGLTTQEARDRGFYIGKNFIRVIVPSFPVALLREFLSYIYLYQMMCMWVWFYFNYYKMALVQFSVIIASAFVKVAIRLHSEYKVKSLAEHNSQCRVKRDGKWSKLSTADLVPGDVVAVEAGMEIMCDGCVLQGEVVVDESSLTGEAMPVRKLPLKMDYMAFDAQQGTSKSYSVIAGTRVLQCTGSVMTSPSQSLPSLLSGKSFAEKSSSNGYNSAVADLVDEPETQILVTQTRTSTDKGKLIKRILFPVRYSFVFDEQLRVAVLFLLAYAGLGFALSIWLMGHDMTSWLYGVFVLAQTCQPLIPASLTIGQSVAAHRLRRQSIFCIDLPRTIMAGKVQVFCFDKTGTLTKEGLEYFAVQAIQKTSDGDNGSSCICAAQFLAEVPDMARLANVAQVGLAACHAVTVMDDQLIGNPVDVEQLRATDWEIKQGERDSELYLDTLISPFLESIDGSDKLCRQTIHVIKRFEFVHARQSMSVAVLDQATGHVHVFVKGSFERLKQMANAQSVPADYDTMTARWAREGCYVLALAHKDLGPVDDLATVTRMSREQIENGCDLVSLLLFRNKLKEDTASAIMELKGGDTRTVMITGDTALTGVYIARQCGMVSSTARVILGDIDRSSIEEAAEEPRLVWHDTADDSIVDDIDKLLFNEQRDIEEAEQKLGNVVSKRTPSVELAVTAAAFDYLVSTNNIRKYLLDIRIFARMTPQGKVECVQLHMERAVTAMCGDGGNDCGALRAAHVGIALSDSEASIVSPFSSSNRSIHSCVTLLREGRSGLATSIAGYKFLINYGTTMSMLEIVQFYFSVIVPQAVWIMIDSFITVGLCIAVTQAQTARKLAPSRPTARLIGAHTLASIWGQTAINYAFLYGMMGLLFRQSWFRCHEFDSRDIDTSLWWLLGDNYEAEVISLVCMFQFVNAAAVYNFGYRYRRAWITNYILAALYAGFIAIISILVLADPNRFSCMFRINCGNPDTLVDIGYSRPSWDISSYNNPAGHNVMPHKFRWTLWALCITNIVLCLIWEKLVVLGPVGRLAKKWWVGRRGDPKLQLKL</sequence>
<dbReference type="EMBL" id="JANBOH010000170">
    <property type="protein sequence ID" value="KAJ1644375.1"/>
    <property type="molecule type" value="Genomic_DNA"/>
</dbReference>
<dbReference type="InterPro" id="IPR006544">
    <property type="entry name" value="P-type_TPase_V"/>
</dbReference>
<feature type="transmembrane region" description="Helical" evidence="12">
    <location>
        <begin position="501"/>
        <end position="518"/>
    </location>
</feature>
<keyword evidence="7" id="KW-0460">Magnesium</keyword>
<dbReference type="PANTHER" id="PTHR45630">
    <property type="entry name" value="CATION-TRANSPORTING ATPASE-RELATED"/>
    <property type="match status" value="1"/>
</dbReference>
<keyword evidence="9 12" id="KW-1133">Transmembrane helix</keyword>
<comment type="subcellular location">
    <subcellularLocation>
        <location evidence="1">Membrane</location>
        <topology evidence="1">Multi-pass membrane protein</topology>
    </subcellularLocation>
</comment>
<dbReference type="PROSITE" id="PS00154">
    <property type="entry name" value="ATPASE_E1_E2"/>
    <property type="match status" value="1"/>
</dbReference>
<gene>
    <name evidence="14" type="ORF">LPJ64_003941</name>
</gene>
<feature type="transmembrane region" description="Helical" evidence="12">
    <location>
        <begin position="1444"/>
        <end position="1465"/>
    </location>
</feature>
<dbReference type="InterPro" id="IPR059000">
    <property type="entry name" value="ATPase_P-type_domA"/>
</dbReference>